<comment type="caution">
    <text evidence="12">The sequence shown here is derived from an EMBL/GenBank/DDBJ whole genome shotgun (WGS) entry which is preliminary data.</text>
</comment>
<evidence type="ECO:0000259" key="11">
    <source>
        <dbReference type="Pfam" id="PF01180"/>
    </source>
</evidence>
<comment type="caution">
    <text evidence="9">Lacks conserved residue(s) required for the propagation of feature annotation.</text>
</comment>
<comment type="cofactor">
    <cofactor evidence="9">
        <name>FMN</name>
        <dbReference type="ChEBI" id="CHEBI:58210"/>
    </cofactor>
    <text evidence="9">Binds 1 FMN per subunit.</text>
</comment>
<feature type="binding site" evidence="9">
    <location>
        <position position="65"/>
    </location>
    <ligand>
        <name>substrate</name>
    </ligand>
</feature>
<evidence type="ECO:0000256" key="2">
    <source>
        <dbReference type="ARBA" id="ARBA00004725"/>
    </source>
</evidence>
<feature type="binding site" evidence="9">
    <location>
        <position position="183"/>
    </location>
    <ligand>
        <name>FMN</name>
        <dbReference type="ChEBI" id="CHEBI:58210"/>
    </ligand>
</feature>
<evidence type="ECO:0000256" key="8">
    <source>
        <dbReference type="ARBA" id="ARBA00023002"/>
    </source>
</evidence>
<proteinExistence type="inferred from homology"/>
<evidence type="ECO:0000313" key="13">
    <source>
        <dbReference type="Proteomes" id="UP001596207"/>
    </source>
</evidence>
<dbReference type="InterPro" id="IPR012135">
    <property type="entry name" value="Dihydroorotate_DH_1_2"/>
</dbReference>
<feature type="binding site" evidence="9">
    <location>
        <begin position="210"/>
        <end position="211"/>
    </location>
    <ligand>
        <name>substrate</name>
    </ligand>
</feature>
<dbReference type="InterPro" id="IPR013785">
    <property type="entry name" value="Aldolase_TIM"/>
</dbReference>
<dbReference type="PANTHER" id="PTHR48109">
    <property type="entry name" value="DIHYDROOROTATE DEHYDROGENASE (QUINONE), MITOCHONDRIAL-RELATED"/>
    <property type="match status" value="1"/>
</dbReference>
<feature type="binding site" evidence="9">
    <location>
        <begin position="261"/>
        <end position="262"/>
    </location>
    <ligand>
        <name>FMN</name>
        <dbReference type="ChEBI" id="CHEBI:58210"/>
    </ligand>
</feature>
<evidence type="ECO:0000256" key="10">
    <source>
        <dbReference type="SAM" id="MobiDB-lite"/>
    </source>
</evidence>
<keyword evidence="7 9" id="KW-0665">Pyrimidine biosynthesis</keyword>
<dbReference type="InterPro" id="IPR001295">
    <property type="entry name" value="Dihydroorotate_DH_CS"/>
</dbReference>
<dbReference type="GO" id="GO:0004589">
    <property type="term" value="F:dihydroorotate dehydrogenase (NAD+) activity"/>
    <property type="evidence" value="ECO:0007669"/>
    <property type="project" value="UniProtKB-EC"/>
</dbReference>
<evidence type="ECO:0000256" key="4">
    <source>
        <dbReference type="ARBA" id="ARBA00022490"/>
    </source>
</evidence>
<feature type="binding site" evidence="9">
    <location>
        <begin position="89"/>
        <end position="93"/>
    </location>
    <ligand>
        <name>substrate</name>
    </ligand>
</feature>
<sequence>MQPPAREPGPSDAPTDPLGADPGVDLSMRIRGLALASPVMPASGCFGPELGRLLPMRELAAAVTKTVFLQARAGNPAHRLTEIPAGVVNSVGIPSRGPRGFLTHQYPDYQALPAPTIVSIGGHAPAEYEQVAEQLGGAGVGYELNVSCPNLDTDGRDIGSDPAALFETVARVRAVTDKPVIAKLPVMVASIAECARAAQEAGADAVCVANSVPSLPLEPGSLRPALGNRVGGLTGPHIRPIVLRLVWLAAKAVDVPVIACGGIATADHALEYLSVGASAVQVGTANFSRPTAMVDVVRGLRSRCHAAGVTTLSALLRTDLTLA</sequence>
<comment type="pathway">
    <text evidence="2 9">Pyrimidine metabolism; UMP biosynthesis via de novo pathway.</text>
</comment>
<dbReference type="PROSITE" id="PS00912">
    <property type="entry name" value="DHODEHASE_2"/>
    <property type="match status" value="1"/>
</dbReference>
<evidence type="ECO:0000256" key="6">
    <source>
        <dbReference type="ARBA" id="ARBA00022643"/>
    </source>
</evidence>
<keyword evidence="8 9" id="KW-0560">Oxidoreductase</keyword>
<dbReference type="Gene3D" id="3.20.20.70">
    <property type="entry name" value="Aldolase class I"/>
    <property type="match status" value="1"/>
</dbReference>
<dbReference type="InterPro" id="IPR005720">
    <property type="entry name" value="Dihydroorotate_DH_cat"/>
</dbReference>
<gene>
    <name evidence="9" type="primary">pyrD</name>
    <name evidence="12" type="ORF">ACFPZ4_10665</name>
</gene>
<evidence type="ECO:0000256" key="9">
    <source>
        <dbReference type="HAMAP-Rule" id="MF_00224"/>
    </source>
</evidence>
<dbReference type="SUPFAM" id="SSF51395">
    <property type="entry name" value="FMN-linked oxidoreductases"/>
    <property type="match status" value="1"/>
</dbReference>
<feature type="active site" description="Nucleophile" evidence="9">
    <location>
        <position position="148"/>
    </location>
</feature>
<comment type="function">
    <text evidence="9">Catalyzes the conversion of dihydroorotate to orotate.</text>
</comment>
<dbReference type="InterPro" id="IPR024920">
    <property type="entry name" value="Dihydroorotate_DH_1"/>
</dbReference>
<feature type="binding site" evidence="9">
    <location>
        <position position="145"/>
    </location>
    <ligand>
        <name>substrate</name>
    </ligand>
</feature>
<dbReference type="HAMAP" id="MF_00224">
    <property type="entry name" value="DHO_dh_type1"/>
    <property type="match status" value="1"/>
</dbReference>
<feature type="binding site" evidence="9">
    <location>
        <position position="235"/>
    </location>
    <ligand>
        <name>FMN</name>
        <dbReference type="ChEBI" id="CHEBI:58210"/>
    </ligand>
</feature>
<evidence type="ECO:0000256" key="7">
    <source>
        <dbReference type="ARBA" id="ARBA00022975"/>
    </source>
</evidence>
<evidence type="ECO:0000256" key="3">
    <source>
        <dbReference type="ARBA" id="ARBA00008008"/>
    </source>
</evidence>
<organism evidence="12 13">
    <name type="scientific">Micromonospora harpali</name>
    <dbReference type="NCBI Taxonomy" id="1490225"/>
    <lineage>
        <taxon>Bacteria</taxon>
        <taxon>Bacillati</taxon>
        <taxon>Actinomycetota</taxon>
        <taxon>Actinomycetes</taxon>
        <taxon>Micromonosporales</taxon>
        <taxon>Micromonosporaceae</taxon>
        <taxon>Micromonospora</taxon>
    </lineage>
</organism>
<keyword evidence="6 9" id="KW-0288">FMN</keyword>
<feature type="binding site" evidence="9">
    <location>
        <position position="43"/>
    </location>
    <ligand>
        <name>FMN</name>
        <dbReference type="ChEBI" id="CHEBI:58210"/>
    </ligand>
</feature>
<dbReference type="Proteomes" id="UP001596207">
    <property type="component" value="Unassembled WGS sequence"/>
</dbReference>
<dbReference type="EC" id="1.3.-.-" evidence="9"/>
<feature type="binding site" evidence="9">
    <location>
        <begin position="65"/>
        <end position="66"/>
    </location>
    <ligand>
        <name>FMN</name>
        <dbReference type="ChEBI" id="CHEBI:58210"/>
    </ligand>
</feature>
<dbReference type="PANTHER" id="PTHR48109:SF1">
    <property type="entry name" value="DIHYDROOROTATE DEHYDROGENASE (FUMARATE)"/>
    <property type="match status" value="1"/>
</dbReference>
<keyword evidence="4 9" id="KW-0963">Cytoplasm</keyword>
<dbReference type="NCBIfam" id="NF005574">
    <property type="entry name" value="PRK07259.1"/>
    <property type="match status" value="1"/>
</dbReference>
<dbReference type="Pfam" id="PF01180">
    <property type="entry name" value="DHO_dh"/>
    <property type="match status" value="1"/>
</dbReference>
<feature type="region of interest" description="Disordered" evidence="10">
    <location>
        <begin position="1"/>
        <end position="23"/>
    </location>
</feature>
<evidence type="ECO:0000256" key="5">
    <source>
        <dbReference type="ARBA" id="ARBA00022630"/>
    </source>
</evidence>
<feature type="binding site" evidence="9">
    <location>
        <begin position="283"/>
        <end position="284"/>
    </location>
    <ligand>
        <name>FMN</name>
        <dbReference type="ChEBI" id="CHEBI:58210"/>
    </ligand>
</feature>
<dbReference type="RefSeq" id="WP_353901803.1">
    <property type="nucleotide sequence ID" value="NZ_CP158970.1"/>
</dbReference>
<keyword evidence="13" id="KW-1185">Reference proteome</keyword>
<feature type="domain" description="Dihydroorotate dehydrogenase catalytic" evidence="11">
    <location>
        <begin position="26"/>
        <end position="302"/>
    </location>
</feature>
<accession>A0ABW1HNV0</accession>
<dbReference type="InterPro" id="IPR050074">
    <property type="entry name" value="DHO_dehydrogenase"/>
</dbReference>
<comment type="subcellular location">
    <subcellularLocation>
        <location evidence="1 9">Cytoplasm</location>
    </subcellularLocation>
</comment>
<comment type="similarity">
    <text evidence="3 9">Belongs to the dihydroorotate dehydrogenase family. Type 1 subfamily.</text>
</comment>
<keyword evidence="5 9" id="KW-0285">Flavoprotein</keyword>
<evidence type="ECO:0000313" key="12">
    <source>
        <dbReference type="EMBL" id="MFC5941939.1"/>
    </source>
</evidence>
<comment type="catalytic activity">
    <reaction evidence="9">
        <text>(S)-dihydroorotate + A = orotate + AH2</text>
        <dbReference type="Rhea" id="RHEA:18073"/>
        <dbReference type="ChEBI" id="CHEBI:13193"/>
        <dbReference type="ChEBI" id="CHEBI:17499"/>
        <dbReference type="ChEBI" id="CHEBI:30839"/>
        <dbReference type="ChEBI" id="CHEBI:30864"/>
    </reaction>
</comment>
<reference evidence="13" key="1">
    <citation type="journal article" date="2019" name="Int. J. Syst. Evol. Microbiol.">
        <title>The Global Catalogue of Microorganisms (GCM) 10K type strain sequencing project: providing services to taxonomists for standard genome sequencing and annotation.</title>
        <authorList>
            <consortium name="The Broad Institute Genomics Platform"/>
            <consortium name="The Broad Institute Genome Sequencing Center for Infectious Disease"/>
            <person name="Wu L."/>
            <person name="Ma J."/>
        </authorList>
    </citation>
    <scope>NUCLEOTIDE SEQUENCE [LARGE SCALE GENOMIC DNA]</scope>
    <source>
        <strain evidence="13">CGMCC 4.7173</strain>
    </source>
</reference>
<protein>
    <recommendedName>
        <fullName evidence="9">Dihydroorotate dehydrogenase</fullName>
        <shortName evidence="9">DHOD</shortName>
        <shortName evidence="9">DHODase</shortName>
        <shortName evidence="9">DHOdehase</shortName>
        <ecNumber evidence="9">1.3.-.-</ecNumber>
    </recommendedName>
</protein>
<dbReference type="PIRSF" id="PIRSF000164">
    <property type="entry name" value="DHO_oxidase"/>
    <property type="match status" value="1"/>
</dbReference>
<name>A0ABW1HNV0_9ACTN</name>
<feature type="binding site" evidence="9">
    <location>
        <position position="145"/>
    </location>
    <ligand>
        <name>FMN</name>
        <dbReference type="ChEBI" id="CHEBI:58210"/>
    </ligand>
</feature>
<dbReference type="EMBL" id="JBHSQQ010000044">
    <property type="protein sequence ID" value="MFC5941939.1"/>
    <property type="molecule type" value="Genomic_DNA"/>
</dbReference>
<evidence type="ECO:0000256" key="1">
    <source>
        <dbReference type="ARBA" id="ARBA00004496"/>
    </source>
</evidence>